<reference evidence="1 2" key="2">
    <citation type="journal article" date="2022" name="Mol. Ecol. Resour.">
        <title>The genomes of chicory, endive, great burdock and yacon provide insights into Asteraceae paleo-polyploidization history and plant inulin production.</title>
        <authorList>
            <person name="Fan W."/>
            <person name="Wang S."/>
            <person name="Wang H."/>
            <person name="Wang A."/>
            <person name="Jiang F."/>
            <person name="Liu H."/>
            <person name="Zhao H."/>
            <person name="Xu D."/>
            <person name="Zhang Y."/>
        </authorList>
    </citation>
    <scope>NUCLEOTIDE SEQUENCE [LARGE SCALE GENOMIC DNA]</scope>
    <source>
        <strain evidence="2">cv. Niubang</strain>
    </source>
</reference>
<comment type="caution">
    <text evidence="1">The sequence shown here is derived from an EMBL/GenBank/DDBJ whole genome shotgun (WGS) entry which is preliminary data.</text>
</comment>
<protein>
    <submittedName>
        <fullName evidence="1">Uncharacterized protein</fullName>
    </submittedName>
</protein>
<name>A0ACB9FHY6_ARCLA</name>
<gene>
    <name evidence="1" type="ORF">L6452_01374</name>
</gene>
<dbReference type="EMBL" id="CM042047">
    <property type="protein sequence ID" value="KAI3770247.1"/>
    <property type="molecule type" value="Genomic_DNA"/>
</dbReference>
<dbReference type="Proteomes" id="UP001055879">
    <property type="component" value="Linkage Group LG01"/>
</dbReference>
<evidence type="ECO:0000313" key="2">
    <source>
        <dbReference type="Proteomes" id="UP001055879"/>
    </source>
</evidence>
<keyword evidence="2" id="KW-1185">Reference proteome</keyword>
<accession>A0ACB9FHY6</accession>
<proteinExistence type="predicted"/>
<evidence type="ECO:0000313" key="1">
    <source>
        <dbReference type="EMBL" id="KAI3770247.1"/>
    </source>
</evidence>
<organism evidence="1 2">
    <name type="scientific">Arctium lappa</name>
    <name type="common">Greater burdock</name>
    <name type="synonym">Lappa major</name>
    <dbReference type="NCBI Taxonomy" id="4217"/>
    <lineage>
        <taxon>Eukaryota</taxon>
        <taxon>Viridiplantae</taxon>
        <taxon>Streptophyta</taxon>
        <taxon>Embryophyta</taxon>
        <taxon>Tracheophyta</taxon>
        <taxon>Spermatophyta</taxon>
        <taxon>Magnoliopsida</taxon>
        <taxon>eudicotyledons</taxon>
        <taxon>Gunneridae</taxon>
        <taxon>Pentapetalae</taxon>
        <taxon>asterids</taxon>
        <taxon>campanulids</taxon>
        <taxon>Asterales</taxon>
        <taxon>Asteraceae</taxon>
        <taxon>Carduoideae</taxon>
        <taxon>Cardueae</taxon>
        <taxon>Arctiinae</taxon>
        <taxon>Arctium</taxon>
    </lineage>
</organism>
<sequence>MDLMNRMCRPFLDKSVIVFINDILIYSKDESEHGKHLREVRSESRLNKDRGDDELGAANEYDGNSKFLGFGGLL</sequence>
<reference evidence="2" key="1">
    <citation type="journal article" date="2022" name="Mol. Ecol. Resour.">
        <title>The genomes of chicory, endive, great burdock and yacon provide insights into Asteraceae palaeo-polyploidization history and plant inulin production.</title>
        <authorList>
            <person name="Fan W."/>
            <person name="Wang S."/>
            <person name="Wang H."/>
            <person name="Wang A."/>
            <person name="Jiang F."/>
            <person name="Liu H."/>
            <person name="Zhao H."/>
            <person name="Xu D."/>
            <person name="Zhang Y."/>
        </authorList>
    </citation>
    <scope>NUCLEOTIDE SEQUENCE [LARGE SCALE GENOMIC DNA]</scope>
    <source>
        <strain evidence="2">cv. Niubang</strain>
    </source>
</reference>